<sequence>MRGSVSRAALRRIVEELLRVDYVGTNRQICGCTLRTSYGLPCACELGRYTLGGIPIPIDVVHVHWRKLTMEVELEVGEDDGSEVDMTSAMDELWRRFRSLDVIGKRALKSRVCELAYPTMTPLCPPPEKLKTKGGVKKKGKKPAEYDVYRDPSYHESYIEDVVNVESDGNCGFRVIASLHGYGEDGWPMVRRELGLEIIDKDRSTLYDKLFSNRLSEVRESLMIESFGSQPPEKWLSLPDMGYLIANRYNVVLVCLGNPCMTFFPMTSSHSPNVSIYCIGFVNHNHWVQVNMKEGFPLPPVTLDWKKFRSHITTTWMLGFAGRMQH</sequence>
<protein>
    <recommendedName>
        <fullName evidence="3">OTU domain-containing protein</fullName>
    </recommendedName>
</protein>
<accession>A0A9D4YG17</accession>
<gene>
    <name evidence="1" type="ORF">KIW84_024250</name>
</gene>
<evidence type="ECO:0000313" key="2">
    <source>
        <dbReference type="Proteomes" id="UP001058974"/>
    </source>
</evidence>
<evidence type="ECO:0008006" key="3">
    <source>
        <dbReference type="Google" id="ProtNLM"/>
    </source>
</evidence>
<comment type="caution">
    <text evidence="1">The sequence shown here is derived from an EMBL/GenBank/DDBJ whole genome shotgun (WGS) entry which is preliminary data.</text>
</comment>
<dbReference type="AlphaFoldDB" id="A0A9D4YG17"/>
<dbReference type="EMBL" id="JAMSHJ010000002">
    <property type="protein sequence ID" value="KAI5438434.1"/>
    <property type="molecule type" value="Genomic_DNA"/>
</dbReference>
<keyword evidence="2" id="KW-1185">Reference proteome</keyword>
<dbReference type="Gramene" id="Psat02G0425000-T1">
    <property type="protein sequence ID" value="KAI5438434.1"/>
    <property type="gene ID" value="KIW84_024250"/>
</dbReference>
<evidence type="ECO:0000313" key="1">
    <source>
        <dbReference type="EMBL" id="KAI5438434.1"/>
    </source>
</evidence>
<name>A0A9D4YG17_PEA</name>
<dbReference type="CDD" id="cd22744">
    <property type="entry name" value="OTU"/>
    <property type="match status" value="1"/>
</dbReference>
<proteinExistence type="predicted"/>
<organism evidence="1 2">
    <name type="scientific">Pisum sativum</name>
    <name type="common">Garden pea</name>
    <name type="synonym">Lathyrus oleraceus</name>
    <dbReference type="NCBI Taxonomy" id="3888"/>
    <lineage>
        <taxon>Eukaryota</taxon>
        <taxon>Viridiplantae</taxon>
        <taxon>Streptophyta</taxon>
        <taxon>Embryophyta</taxon>
        <taxon>Tracheophyta</taxon>
        <taxon>Spermatophyta</taxon>
        <taxon>Magnoliopsida</taxon>
        <taxon>eudicotyledons</taxon>
        <taxon>Gunneridae</taxon>
        <taxon>Pentapetalae</taxon>
        <taxon>rosids</taxon>
        <taxon>fabids</taxon>
        <taxon>Fabales</taxon>
        <taxon>Fabaceae</taxon>
        <taxon>Papilionoideae</taxon>
        <taxon>50 kb inversion clade</taxon>
        <taxon>NPAAA clade</taxon>
        <taxon>Hologalegina</taxon>
        <taxon>IRL clade</taxon>
        <taxon>Fabeae</taxon>
        <taxon>Lathyrus</taxon>
    </lineage>
</organism>
<reference evidence="1 2" key="1">
    <citation type="journal article" date="2022" name="Nat. Genet.">
        <title>Improved pea reference genome and pan-genome highlight genomic features and evolutionary characteristics.</title>
        <authorList>
            <person name="Yang T."/>
            <person name="Liu R."/>
            <person name="Luo Y."/>
            <person name="Hu S."/>
            <person name="Wang D."/>
            <person name="Wang C."/>
            <person name="Pandey M.K."/>
            <person name="Ge S."/>
            <person name="Xu Q."/>
            <person name="Li N."/>
            <person name="Li G."/>
            <person name="Huang Y."/>
            <person name="Saxena R.K."/>
            <person name="Ji Y."/>
            <person name="Li M."/>
            <person name="Yan X."/>
            <person name="He Y."/>
            <person name="Liu Y."/>
            <person name="Wang X."/>
            <person name="Xiang C."/>
            <person name="Varshney R.K."/>
            <person name="Ding H."/>
            <person name="Gao S."/>
            <person name="Zong X."/>
        </authorList>
    </citation>
    <scope>NUCLEOTIDE SEQUENCE [LARGE SCALE GENOMIC DNA]</scope>
    <source>
        <strain evidence="1 2">cv. Zhongwan 6</strain>
    </source>
</reference>
<dbReference type="Proteomes" id="UP001058974">
    <property type="component" value="Chromosome 2"/>
</dbReference>